<dbReference type="Proteomes" id="UP000750711">
    <property type="component" value="Unassembled WGS sequence"/>
</dbReference>
<protein>
    <recommendedName>
        <fullName evidence="5">Tetratricopeptide repeat protein</fullName>
    </recommendedName>
</protein>
<evidence type="ECO:0008006" key="5">
    <source>
        <dbReference type="Google" id="ProtNLM"/>
    </source>
</evidence>
<dbReference type="EMBL" id="JAGHQM010004200">
    <property type="protein sequence ID" value="KAH0536960.1"/>
    <property type="molecule type" value="Genomic_DNA"/>
</dbReference>
<dbReference type="SUPFAM" id="SSF48452">
    <property type="entry name" value="TPR-like"/>
    <property type="match status" value="1"/>
</dbReference>
<feature type="repeat" description="TPR" evidence="1">
    <location>
        <begin position="81"/>
        <end position="114"/>
    </location>
</feature>
<evidence type="ECO:0000313" key="3">
    <source>
        <dbReference type="EMBL" id="KAH0536960.1"/>
    </source>
</evidence>
<sequence>MAKTKPNGKKPKKKRKSFLNTVAPSPVGKRPPASRSWNELLEDATTLLHAGQADEALRPAQDALSLLEASSATPQPSSRSLPALKLLAEIHVELGELEAARMRFQQAAELDPDGAVAESEGGGAE</sequence>
<feature type="non-terminal residue" evidence="3">
    <location>
        <position position="125"/>
    </location>
</feature>
<dbReference type="InterPro" id="IPR019734">
    <property type="entry name" value="TPR_rpt"/>
</dbReference>
<reference evidence="3" key="1">
    <citation type="submission" date="2021-03" db="EMBL/GenBank/DDBJ databases">
        <title>Comparative genomics and phylogenomic investigation of the class Geoglossomycetes provide insights into ecological specialization and systematics.</title>
        <authorList>
            <person name="Melie T."/>
            <person name="Pirro S."/>
            <person name="Miller A.N."/>
            <person name="Quandt A."/>
        </authorList>
    </citation>
    <scope>NUCLEOTIDE SEQUENCE</scope>
    <source>
        <strain evidence="3">CAQ_001_2017</strain>
    </source>
</reference>
<accession>A0A9P8KV77</accession>
<dbReference type="PROSITE" id="PS50005">
    <property type="entry name" value="TPR"/>
    <property type="match status" value="1"/>
</dbReference>
<keyword evidence="4" id="KW-1185">Reference proteome</keyword>
<feature type="compositionally biased region" description="Basic residues" evidence="2">
    <location>
        <begin position="1"/>
        <end position="17"/>
    </location>
</feature>
<evidence type="ECO:0000256" key="1">
    <source>
        <dbReference type="PROSITE-ProRule" id="PRU00339"/>
    </source>
</evidence>
<evidence type="ECO:0000256" key="2">
    <source>
        <dbReference type="SAM" id="MobiDB-lite"/>
    </source>
</evidence>
<comment type="caution">
    <text evidence="3">The sequence shown here is derived from an EMBL/GenBank/DDBJ whole genome shotgun (WGS) entry which is preliminary data.</text>
</comment>
<dbReference type="Gene3D" id="1.25.40.10">
    <property type="entry name" value="Tetratricopeptide repeat domain"/>
    <property type="match status" value="1"/>
</dbReference>
<keyword evidence="1" id="KW-0802">TPR repeat</keyword>
<dbReference type="InterPro" id="IPR011990">
    <property type="entry name" value="TPR-like_helical_dom_sf"/>
</dbReference>
<feature type="region of interest" description="Disordered" evidence="2">
    <location>
        <begin position="1"/>
        <end position="37"/>
    </location>
</feature>
<organism evidence="3 4">
    <name type="scientific">Trichoglossum hirsutum</name>
    <dbReference type="NCBI Taxonomy" id="265104"/>
    <lineage>
        <taxon>Eukaryota</taxon>
        <taxon>Fungi</taxon>
        <taxon>Dikarya</taxon>
        <taxon>Ascomycota</taxon>
        <taxon>Pezizomycotina</taxon>
        <taxon>Geoglossomycetes</taxon>
        <taxon>Geoglossales</taxon>
        <taxon>Geoglossaceae</taxon>
        <taxon>Trichoglossum</taxon>
    </lineage>
</organism>
<dbReference type="AlphaFoldDB" id="A0A9P8KV77"/>
<name>A0A9P8KV77_9PEZI</name>
<evidence type="ECO:0000313" key="4">
    <source>
        <dbReference type="Proteomes" id="UP000750711"/>
    </source>
</evidence>
<gene>
    <name evidence="3" type="ORF">GP486_008852</name>
</gene>
<proteinExistence type="predicted"/>